<dbReference type="EMBL" id="ASHM01023698">
    <property type="protein sequence ID" value="PNX71716.1"/>
    <property type="molecule type" value="Genomic_DNA"/>
</dbReference>
<evidence type="ECO:0000313" key="1">
    <source>
        <dbReference type="EMBL" id="PNX71716.1"/>
    </source>
</evidence>
<evidence type="ECO:0000313" key="2">
    <source>
        <dbReference type="Proteomes" id="UP000236291"/>
    </source>
</evidence>
<protein>
    <submittedName>
        <fullName evidence="1">Uncharacterized protein</fullName>
    </submittedName>
</protein>
<gene>
    <name evidence="1" type="ORF">L195_g027599</name>
</gene>
<reference evidence="1 2" key="2">
    <citation type="journal article" date="2017" name="Front. Plant Sci.">
        <title>Gene Classification and Mining of Molecular Markers Useful in Red Clover (Trifolium pratense) Breeding.</title>
        <authorList>
            <person name="Istvanek J."/>
            <person name="Dluhosova J."/>
            <person name="Dluhos P."/>
            <person name="Patkova L."/>
            <person name="Nedelnik J."/>
            <person name="Repkova J."/>
        </authorList>
    </citation>
    <scope>NUCLEOTIDE SEQUENCE [LARGE SCALE GENOMIC DNA]</scope>
    <source>
        <strain evidence="2">cv. Tatra</strain>
        <tissue evidence="1">Young leaves</tissue>
    </source>
</reference>
<reference evidence="1 2" key="1">
    <citation type="journal article" date="2014" name="Am. J. Bot.">
        <title>Genome assembly and annotation for red clover (Trifolium pratense; Fabaceae).</title>
        <authorList>
            <person name="Istvanek J."/>
            <person name="Jaros M."/>
            <person name="Krenek A."/>
            <person name="Repkova J."/>
        </authorList>
    </citation>
    <scope>NUCLEOTIDE SEQUENCE [LARGE SCALE GENOMIC DNA]</scope>
    <source>
        <strain evidence="2">cv. Tatra</strain>
        <tissue evidence="1">Young leaves</tissue>
    </source>
</reference>
<dbReference type="AlphaFoldDB" id="A0A2K3KZK6"/>
<sequence>MFKFHKSRELNSPVEYIINSKAHRFYDLNVKVIIESNDVDFYKNEFLFKLRNNGGTSGGIATDHIPAIRSSDENIDQDVTEPRSGKIAIIAKECEPDYMVYTIEENLTSFQEALSSLKADISQEAIKDKIDSL</sequence>
<dbReference type="Proteomes" id="UP000236291">
    <property type="component" value="Unassembled WGS sequence"/>
</dbReference>
<accession>A0A2K3KZK6</accession>
<proteinExistence type="predicted"/>
<organism evidence="1 2">
    <name type="scientific">Trifolium pratense</name>
    <name type="common">Red clover</name>
    <dbReference type="NCBI Taxonomy" id="57577"/>
    <lineage>
        <taxon>Eukaryota</taxon>
        <taxon>Viridiplantae</taxon>
        <taxon>Streptophyta</taxon>
        <taxon>Embryophyta</taxon>
        <taxon>Tracheophyta</taxon>
        <taxon>Spermatophyta</taxon>
        <taxon>Magnoliopsida</taxon>
        <taxon>eudicotyledons</taxon>
        <taxon>Gunneridae</taxon>
        <taxon>Pentapetalae</taxon>
        <taxon>rosids</taxon>
        <taxon>fabids</taxon>
        <taxon>Fabales</taxon>
        <taxon>Fabaceae</taxon>
        <taxon>Papilionoideae</taxon>
        <taxon>50 kb inversion clade</taxon>
        <taxon>NPAAA clade</taxon>
        <taxon>Hologalegina</taxon>
        <taxon>IRL clade</taxon>
        <taxon>Trifolieae</taxon>
        <taxon>Trifolium</taxon>
    </lineage>
</organism>
<name>A0A2K3KZK6_TRIPR</name>
<comment type="caution">
    <text evidence="1">The sequence shown here is derived from an EMBL/GenBank/DDBJ whole genome shotgun (WGS) entry which is preliminary data.</text>
</comment>